<protein>
    <recommendedName>
        <fullName evidence="2">Trichome birefringence-like C-terminal domain-containing protein</fullName>
    </recommendedName>
</protein>
<comment type="similarity">
    <text evidence="1">Belongs to the PC-esterase family. TBL subfamily.</text>
</comment>
<accession>S8C8I7</accession>
<proteinExistence type="inferred from homology"/>
<dbReference type="AlphaFoldDB" id="S8C8I7"/>
<reference evidence="3 4" key="1">
    <citation type="journal article" date="2013" name="BMC Genomics">
        <title>The miniature genome of a carnivorous plant Genlisea aurea contains a low number of genes and short non-coding sequences.</title>
        <authorList>
            <person name="Leushkin E.V."/>
            <person name="Sutormin R.A."/>
            <person name="Nabieva E.R."/>
            <person name="Penin A.A."/>
            <person name="Kondrashov A.S."/>
            <person name="Logacheva M.D."/>
        </authorList>
    </citation>
    <scope>NUCLEOTIDE SEQUENCE [LARGE SCALE GENOMIC DNA]</scope>
</reference>
<evidence type="ECO:0000313" key="4">
    <source>
        <dbReference type="Proteomes" id="UP000015453"/>
    </source>
</evidence>
<dbReference type="Pfam" id="PF13839">
    <property type="entry name" value="PC-Esterase"/>
    <property type="match status" value="1"/>
</dbReference>
<gene>
    <name evidence="3" type="ORF">M569_11669</name>
</gene>
<dbReference type="GO" id="GO:0005794">
    <property type="term" value="C:Golgi apparatus"/>
    <property type="evidence" value="ECO:0007669"/>
    <property type="project" value="TreeGrafter"/>
</dbReference>
<keyword evidence="4" id="KW-1185">Reference proteome</keyword>
<dbReference type="OrthoDB" id="630188at2759"/>
<evidence type="ECO:0000313" key="3">
    <source>
        <dbReference type="EMBL" id="EPS63120.1"/>
    </source>
</evidence>
<evidence type="ECO:0000259" key="2">
    <source>
        <dbReference type="Pfam" id="PF13839"/>
    </source>
</evidence>
<dbReference type="InterPro" id="IPR029962">
    <property type="entry name" value="TBL"/>
</dbReference>
<dbReference type="PANTHER" id="PTHR32285:SF239">
    <property type="entry name" value="PROTEIN TRICHOME BIREFRINGENCE-LIKE 34"/>
    <property type="match status" value="1"/>
</dbReference>
<dbReference type="InterPro" id="IPR026057">
    <property type="entry name" value="TBL_C"/>
</dbReference>
<feature type="domain" description="Trichome birefringence-like C-terminal" evidence="2">
    <location>
        <begin position="8"/>
        <end position="154"/>
    </location>
</feature>
<evidence type="ECO:0000256" key="1">
    <source>
        <dbReference type="ARBA" id="ARBA00007727"/>
    </source>
</evidence>
<dbReference type="PANTHER" id="PTHR32285">
    <property type="entry name" value="PROTEIN TRICHOME BIREFRINGENCE-LIKE 9-RELATED"/>
    <property type="match status" value="1"/>
</dbReference>
<comment type="caution">
    <text evidence="3">The sequence shown here is derived from an EMBL/GenBank/DDBJ whole genome shotgun (WGS) entry which is preliminary data.</text>
</comment>
<dbReference type="Proteomes" id="UP000015453">
    <property type="component" value="Unassembled WGS sequence"/>
</dbReference>
<dbReference type="GO" id="GO:0016413">
    <property type="term" value="F:O-acetyltransferase activity"/>
    <property type="evidence" value="ECO:0007669"/>
    <property type="project" value="InterPro"/>
</dbReference>
<sequence>MGSYFVGRWGSFDNPEEAIYKTVEMKRRRYEMALNTWAEWVEMNVNRSKTKLYFMGSSPFIYSSGCYNRTEPDFGETRWRNHSNMIALQSMAKQLSERGVKVDVLRITEMSESRKDARPSVFLGSSRAKRSKWIDCVHWCLPGVPDVWNQILYQYIVES</sequence>
<name>S8C8I7_9LAMI</name>
<organism evidence="3 4">
    <name type="scientific">Genlisea aurea</name>
    <dbReference type="NCBI Taxonomy" id="192259"/>
    <lineage>
        <taxon>Eukaryota</taxon>
        <taxon>Viridiplantae</taxon>
        <taxon>Streptophyta</taxon>
        <taxon>Embryophyta</taxon>
        <taxon>Tracheophyta</taxon>
        <taxon>Spermatophyta</taxon>
        <taxon>Magnoliopsida</taxon>
        <taxon>eudicotyledons</taxon>
        <taxon>Gunneridae</taxon>
        <taxon>Pentapetalae</taxon>
        <taxon>asterids</taxon>
        <taxon>lamiids</taxon>
        <taxon>Lamiales</taxon>
        <taxon>Lentibulariaceae</taxon>
        <taxon>Genlisea</taxon>
    </lineage>
</organism>
<dbReference type="EMBL" id="AUSU01005686">
    <property type="protein sequence ID" value="EPS63120.1"/>
    <property type="molecule type" value="Genomic_DNA"/>
</dbReference>